<dbReference type="InterPro" id="IPR021319">
    <property type="entry name" value="DUF2921"/>
</dbReference>
<evidence type="ECO:0000256" key="10">
    <source>
        <dbReference type="ARBA" id="ARBA00022786"/>
    </source>
</evidence>
<evidence type="ECO:0000256" key="4">
    <source>
        <dbReference type="ARBA" id="ARBA00012483"/>
    </source>
</evidence>
<dbReference type="InterPro" id="IPR013083">
    <property type="entry name" value="Znf_RING/FYVE/PHD"/>
</dbReference>
<dbReference type="GO" id="GO:0043161">
    <property type="term" value="P:proteasome-mediated ubiquitin-dependent protein catabolic process"/>
    <property type="evidence" value="ECO:0007669"/>
    <property type="project" value="TreeGrafter"/>
</dbReference>
<keyword evidence="11" id="KW-0862">Zinc</keyword>
<comment type="pathway">
    <text evidence="3">Protein modification; protein ubiquitination.</text>
</comment>
<feature type="transmembrane region" description="Helical" evidence="15">
    <location>
        <begin position="431"/>
        <end position="447"/>
    </location>
</feature>
<comment type="subcellular location">
    <subcellularLocation>
        <location evidence="2">Endomembrane system</location>
        <topology evidence="2">Multi-pass membrane protein</topology>
    </subcellularLocation>
</comment>
<evidence type="ECO:0000256" key="8">
    <source>
        <dbReference type="ARBA" id="ARBA00022729"/>
    </source>
</evidence>
<protein>
    <recommendedName>
        <fullName evidence="4">RING-type E3 ubiquitin transferase</fullName>
        <ecNumber evidence="4">2.3.2.27</ecNumber>
    </recommendedName>
</protein>
<dbReference type="EMBL" id="DS989733">
    <property type="protein sequence ID" value="EEA07479.1"/>
    <property type="molecule type" value="Genomic_DNA"/>
</dbReference>
<evidence type="ECO:0000256" key="12">
    <source>
        <dbReference type="ARBA" id="ARBA00022989"/>
    </source>
</evidence>
<evidence type="ECO:0000256" key="2">
    <source>
        <dbReference type="ARBA" id="ARBA00004127"/>
    </source>
</evidence>
<gene>
    <name evidence="17" type="ORF">CMU_036530</name>
</gene>
<evidence type="ECO:0000256" key="7">
    <source>
        <dbReference type="ARBA" id="ARBA00022723"/>
    </source>
</evidence>
<feature type="transmembrane region" description="Helical" evidence="15">
    <location>
        <begin position="329"/>
        <end position="354"/>
    </location>
</feature>
<dbReference type="Proteomes" id="UP000001460">
    <property type="component" value="Unassembled WGS sequence"/>
</dbReference>
<dbReference type="eggNOG" id="KOG0828">
    <property type="taxonomic scope" value="Eukaryota"/>
</dbReference>
<keyword evidence="5" id="KW-0808">Transferase</keyword>
<evidence type="ECO:0000256" key="15">
    <source>
        <dbReference type="SAM" id="Phobius"/>
    </source>
</evidence>
<accession>B6AGY8</accession>
<dbReference type="GO" id="GO:0012505">
    <property type="term" value="C:endomembrane system"/>
    <property type="evidence" value="ECO:0007669"/>
    <property type="project" value="UniProtKB-SubCell"/>
</dbReference>
<feature type="transmembrane region" description="Helical" evidence="15">
    <location>
        <begin position="37"/>
        <end position="57"/>
    </location>
</feature>
<dbReference type="Pfam" id="PF13639">
    <property type="entry name" value="zf-RING_2"/>
    <property type="match status" value="1"/>
</dbReference>
<dbReference type="InterPro" id="IPR001841">
    <property type="entry name" value="Znf_RING"/>
</dbReference>
<reference evidence="17" key="1">
    <citation type="submission" date="2008-06" db="EMBL/GenBank/DDBJ databases">
        <authorList>
            <person name="Lorenzi H."/>
            <person name="Inman J."/>
            <person name="Miller J."/>
            <person name="Schobel S."/>
            <person name="Amedeo P."/>
            <person name="Caler E.V."/>
            <person name="da Silva J."/>
        </authorList>
    </citation>
    <scope>NUCLEOTIDE SEQUENCE [LARGE SCALE GENOMIC DNA]</scope>
    <source>
        <strain evidence="17">RN66</strain>
    </source>
</reference>
<organism evidence="17 18">
    <name type="scientific">Cryptosporidium muris (strain RN66)</name>
    <dbReference type="NCBI Taxonomy" id="441375"/>
    <lineage>
        <taxon>Eukaryota</taxon>
        <taxon>Sar</taxon>
        <taxon>Alveolata</taxon>
        <taxon>Apicomplexa</taxon>
        <taxon>Conoidasida</taxon>
        <taxon>Coccidia</taxon>
        <taxon>Eucoccidiorida</taxon>
        <taxon>Eimeriorina</taxon>
        <taxon>Cryptosporidiidae</taxon>
        <taxon>Cryptosporidium</taxon>
    </lineage>
</organism>
<keyword evidence="9 14" id="KW-0863">Zinc-finger</keyword>
<keyword evidence="18" id="KW-1185">Reference proteome</keyword>
<dbReference type="Gene3D" id="3.30.40.10">
    <property type="entry name" value="Zinc/RING finger domain, C3HC4 (zinc finger)"/>
    <property type="match status" value="1"/>
</dbReference>
<evidence type="ECO:0000313" key="17">
    <source>
        <dbReference type="EMBL" id="EEA07479.1"/>
    </source>
</evidence>
<keyword evidence="8" id="KW-0732">Signal</keyword>
<dbReference type="GO" id="GO:0008270">
    <property type="term" value="F:zinc ion binding"/>
    <property type="evidence" value="ECO:0007669"/>
    <property type="project" value="UniProtKB-KW"/>
</dbReference>
<evidence type="ECO:0000256" key="9">
    <source>
        <dbReference type="ARBA" id="ARBA00022771"/>
    </source>
</evidence>
<dbReference type="AlphaFoldDB" id="B6AGY8"/>
<evidence type="ECO:0000256" key="11">
    <source>
        <dbReference type="ARBA" id="ARBA00022833"/>
    </source>
</evidence>
<keyword evidence="13 15" id="KW-0472">Membrane</keyword>
<dbReference type="GO" id="GO:0061630">
    <property type="term" value="F:ubiquitin protein ligase activity"/>
    <property type="evidence" value="ECO:0007669"/>
    <property type="project" value="UniProtKB-EC"/>
</dbReference>
<evidence type="ECO:0000256" key="3">
    <source>
        <dbReference type="ARBA" id="ARBA00004906"/>
    </source>
</evidence>
<proteinExistence type="predicted"/>
<keyword evidence="7" id="KW-0479">Metal-binding</keyword>
<keyword evidence="10" id="KW-0833">Ubl conjugation pathway</keyword>
<dbReference type="EC" id="2.3.2.27" evidence="4"/>
<dbReference type="Pfam" id="PF11145">
    <property type="entry name" value="DUF2921"/>
    <property type="match status" value="1"/>
</dbReference>
<evidence type="ECO:0000256" key="1">
    <source>
        <dbReference type="ARBA" id="ARBA00000900"/>
    </source>
</evidence>
<dbReference type="OrthoDB" id="9984778at2759"/>
<feature type="transmembrane region" description="Helical" evidence="15">
    <location>
        <begin position="392"/>
        <end position="410"/>
    </location>
</feature>
<sequence>MAIENTLGNSQIDQNFEDNQENSATGLVMTSLPPERYRRSTFVFVFILCLIILAMNIENSFEKYKSAINSNTYSSSLPYFGEFRLFYLTNNYLEEFVSNNTKYAVNKYFSLSPNSTISTDFQSLTNGELPVRGPAKWQFDWSKSDYKSSNAWLSLKIFWQYKDREVYWNLEGSISSDNLTHNLAGTIEYPFQISMELKNNIDCPIYTSIETQDQLISVIFPIKNKDNSSFRGTSYKSKVLSEHSNYRIYSPKCNLEIVVTGKPFPMGNFRFNIVHFSFMYNLKVLLEIRGGIVQIVYTSSLFSGGGSINEVCLSSLILQMVLDFFECFFLFYCTLSASSLLVSSFALMIIFKWIHITLVQARYILWIWRNNYLGNTDNTDITSLISQFSQKLYFSLLSCIILFIGLFKICDSGNYDPTSYTKYNIIKSIPYHIYSFLFFFFIPQIFYDMIHGLNSSSNSNSLPLHPQYVFSCIIGKSFIPIYIWGYKHSIFDTPIIQQYLSNIPILLKNIPSLALQIFVILFTQMAMFFLQHWFGRKCLIPKILRPKPYNYFRIKNIDYLGSEEEQCSEYKEEIDLISNSVSNNEDITTNNNNQTSNLLGDIELTEYSKQKRIFKKPCVICMTNITVLNDNEDELCAVCTPCDHVFHQKCLKQWMTIKLECPTCRSSIPPFESY</sequence>
<dbReference type="SMART" id="SM00184">
    <property type="entry name" value="RING"/>
    <property type="match status" value="1"/>
</dbReference>
<evidence type="ECO:0000256" key="6">
    <source>
        <dbReference type="ARBA" id="ARBA00022692"/>
    </source>
</evidence>
<dbReference type="OMA" id="ARYILWI"/>
<dbReference type="RefSeq" id="XP_002141828.1">
    <property type="nucleotide sequence ID" value="XM_002141792.1"/>
</dbReference>
<evidence type="ECO:0000313" key="18">
    <source>
        <dbReference type="Proteomes" id="UP000001460"/>
    </source>
</evidence>
<dbReference type="InterPro" id="IPR050731">
    <property type="entry name" value="HRD1_E3_ubiq-ligases"/>
</dbReference>
<comment type="catalytic activity">
    <reaction evidence="1">
        <text>S-ubiquitinyl-[E2 ubiquitin-conjugating enzyme]-L-cysteine + [acceptor protein]-L-lysine = [E2 ubiquitin-conjugating enzyme]-L-cysteine + N(6)-ubiquitinyl-[acceptor protein]-L-lysine.</text>
        <dbReference type="EC" id="2.3.2.27"/>
    </reaction>
</comment>
<dbReference type="VEuPathDB" id="CryptoDB:CMU_036530"/>
<evidence type="ECO:0000256" key="13">
    <source>
        <dbReference type="ARBA" id="ARBA00023136"/>
    </source>
</evidence>
<dbReference type="PROSITE" id="PS50089">
    <property type="entry name" value="ZF_RING_2"/>
    <property type="match status" value="1"/>
</dbReference>
<evidence type="ECO:0000259" key="16">
    <source>
        <dbReference type="PROSITE" id="PS50089"/>
    </source>
</evidence>
<keyword evidence="6 15" id="KW-0812">Transmembrane</keyword>
<feature type="domain" description="RING-type" evidence="16">
    <location>
        <begin position="618"/>
        <end position="665"/>
    </location>
</feature>
<evidence type="ECO:0000256" key="5">
    <source>
        <dbReference type="ARBA" id="ARBA00022679"/>
    </source>
</evidence>
<feature type="transmembrane region" description="Helical" evidence="15">
    <location>
        <begin position="467"/>
        <end position="485"/>
    </location>
</feature>
<dbReference type="PANTHER" id="PTHR22763">
    <property type="entry name" value="RING ZINC FINGER PROTEIN"/>
    <property type="match status" value="1"/>
</dbReference>
<evidence type="ECO:0000256" key="14">
    <source>
        <dbReference type="PROSITE-ProRule" id="PRU00175"/>
    </source>
</evidence>
<keyword evidence="12 15" id="KW-1133">Transmembrane helix</keyword>
<dbReference type="SUPFAM" id="SSF57850">
    <property type="entry name" value="RING/U-box"/>
    <property type="match status" value="1"/>
</dbReference>
<dbReference type="PANTHER" id="PTHR22763:SF162">
    <property type="entry name" value="TRANSMEMBRANE E3 UBIQUITIN-PROTEIN LIGASE 1"/>
    <property type="match status" value="1"/>
</dbReference>
<name>B6AGY8_CRYMR</name>
<dbReference type="GeneID" id="6996910"/>